<dbReference type="GO" id="GO:0005975">
    <property type="term" value="P:carbohydrate metabolic process"/>
    <property type="evidence" value="ECO:0007669"/>
    <property type="project" value="InterPro"/>
</dbReference>
<dbReference type="EMBL" id="CAADFC020000031">
    <property type="protein sequence ID" value="VIO78786.1"/>
    <property type="molecule type" value="Genomic_DNA"/>
</dbReference>
<organism evidence="7 8">
    <name type="scientific">Bradyrhizobium ivorense</name>
    <dbReference type="NCBI Taxonomy" id="2511166"/>
    <lineage>
        <taxon>Bacteria</taxon>
        <taxon>Pseudomonadati</taxon>
        <taxon>Pseudomonadota</taxon>
        <taxon>Alphaproteobacteria</taxon>
        <taxon>Hyphomicrobiales</taxon>
        <taxon>Nitrobacteraceae</taxon>
        <taxon>Bradyrhizobium</taxon>
    </lineage>
</organism>
<dbReference type="InterPro" id="IPR011330">
    <property type="entry name" value="Glyco_hydro/deAcase_b/a-brl"/>
</dbReference>
<evidence type="ECO:0000256" key="2">
    <source>
        <dbReference type="ARBA" id="ARBA00010973"/>
    </source>
</evidence>
<evidence type="ECO:0000256" key="4">
    <source>
        <dbReference type="ARBA" id="ARBA00032976"/>
    </source>
</evidence>
<dbReference type="GO" id="GO:0016810">
    <property type="term" value="F:hydrolase activity, acting on carbon-nitrogen (but not peptide) bonds"/>
    <property type="evidence" value="ECO:0007669"/>
    <property type="project" value="InterPro"/>
</dbReference>
<evidence type="ECO:0000313" key="8">
    <source>
        <dbReference type="Proteomes" id="UP000328092"/>
    </source>
</evidence>
<proteinExistence type="inferred from homology"/>
<accession>A0A508TX80</accession>
<reference evidence="7" key="1">
    <citation type="submission" date="2019-02" db="EMBL/GenBank/DDBJ databases">
        <authorList>
            <person name="Pothier F.J."/>
        </authorList>
    </citation>
    <scope>NUCLEOTIDE SEQUENCE</scope>
    <source>
        <strain evidence="7">CI-1B</strain>
    </source>
</reference>
<dbReference type="OrthoDB" id="9784220at2"/>
<evidence type="ECO:0000256" key="5">
    <source>
        <dbReference type="SAM" id="SignalP"/>
    </source>
</evidence>
<protein>
    <recommendedName>
        <fullName evidence="3">Chitooligosaccharide deacetylase</fullName>
    </recommendedName>
    <alternativeName>
        <fullName evidence="4">Nodulation protein B</fullName>
    </alternativeName>
</protein>
<dbReference type="PANTHER" id="PTHR43123:SF1">
    <property type="entry name" value="POLYSACCHARIDE DEACETYLASE-RELATED"/>
    <property type="match status" value="1"/>
</dbReference>
<gene>
    <name evidence="7" type="primary">pgdA_10</name>
    <name evidence="7" type="ORF">CI1B_74600</name>
</gene>
<keyword evidence="7" id="KW-0378">Hydrolase</keyword>
<evidence type="ECO:0000256" key="3">
    <source>
        <dbReference type="ARBA" id="ARBA00020071"/>
    </source>
</evidence>
<feature type="signal peptide" evidence="5">
    <location>
        <begin position="1"/>
        <end position="25"/>
    </location>
</feature>
<comment type="caution">
    <text evidence="7">The sequence shown here is derived from an EMBL/GenBank/DDBJ whole genome shotgun (WGS) entry which is preliminary data.</text>
</comment>
<comment type="function">
    <text evidence="1">Is involved in generating a small heat-stable compound (Nod), an acylated oligomer of N-acetylglucosamine, that stimulates mitosis in various plant protoplasts.</text>
</comment>
<evidence type="ECO:0000256" key="1">
    <source>
        <dbReference type="ARBA" id="ARBA00003236"/>
    </source>
</evidence>
<evidence type="ECO:0000259" key="6">
    <source>
        <dbReference type="PROSITE" id="PS51677"/>
    </source>
</evidence>
<dbReference type="InterPro" id="IPR002509">
    <property type="entry name" value="NODB_dom"/>
</dbReference>
<feature type="domain" description="NodB homology" evidence="6">
    <location>
        <begin position="77"/>
        <end position="296"/>
    </location>
</feature>
<dbReference type="Pfam" id="PF01522">
    <property type="entry name" value="Polysacc_deac_1"/>
    <property type="match status" value="1"/>
</dbReference>
<name>A0A508TX80_9BRAD</name>
<dbReference type="SUPFAM" id="SSF88713">
    <property type="entry name" value="Glycoside hydrolase/deacetylase"/>
    <property type="match status" value="1"/>
</dbReference>
<feature type="chain" id="PRO_5021380446" description="Chitooligosaccharide deacetylase" evidence="5">
    <location>
        <begin position="26"/>
        <end position="330"/>
    </location>
</feature>
<sequence>MNRRELLTSAGAIAAAAAIPAVAQAQSGVTEGAAGAGGFWPNGARLAISMSLMYEGGGQPISGAPGVIPEPIRNGLPDMPTNGVFQYGIYEGTPRLLDLFDRHGAKVTAFMIARAVDKDPALAREVVRRGHEAAAHGRTWSASYDMNPADERQFIIDNMKSIERATGQTPKGWSAYWVRNSPHTLDILKELGFTYYLDEASMDQPFILPVKGGDFVTAPYTFHMNDIVSYPFEGYNPAAYEQALKDEFDQLYEEGATKRRMMVMALHDRISGHANRVRVLDRFLTYARSKPGVWFARKDEIADWALKTRNITPYLDRGPVQKTGLSGPSA</sequence>
<dbReference type="RefSeq" id="WP_139864022.1">
    <property type="nucleotide sequence ID" value="NZ_CAADFC020000031.1"/>
</dbReference>
<keyword evidence="8" id="KW-1185">Reference proteome</keyword>
<dbReference type="PANTHER" id="PTHR43123">
    <property type="entry name" value="POLYSACCHARIDE DEACETYLASE-RELATED"/>
    <property type="match status" value="1"/>
</dbReference>
<keyword evidence="5" id="KW-0732">Signal</keyword>
<dbReference type="PROSITE" id="PS51677">
    <property type="entry name" value="NODB"/>
    <property type="match status" value="1"/>
</dbReference>
<dbReference type="PROSITE" id="PS51318">
    <property type="entry name" value="TAT"/>
    <property type="match status" value="1"/>
</dbReference>
<dbReference type="Gene3D" id="3.20.20.370">
    <property type="entry name" value="Glycoside hydrolase/deacetylase"/>
    <property type="match status" value="1"/>
</dbReference>
<evidence type="ECO:0000313" key="7">
    <source>
        <dbReference type="EMBL" id="VIO78786.1"/>
    </source>
</evidence>
<dbReference type="AlphaFoldDB" id="A0A508TX80"/>
<dbReference type="InterPro" id="IPR006311">
    <property type="entry name" value="TAT_signal"/>
</dbReference>
<dbReference type="Proteomes" id="UP000328092">
    <property type="component" value="Unassembled WGS sequence"/>
</dbReference>
<comment type="similarity">
    <text evidence="2">Belongs to the polysaccharide deacetylase family.</text>
</comment>